<dbReference type="EMBL" id="JABXJK010000048">
    <property type="protein sequence ID" value="MBA0972802.1"/>
    <property type="molecule type" value="Genomic_DNA"/>
</dbReference>
<comment type="caution">
    <text evidence="1">The sequence shown here is derived from an EMBL/GenBank/DDBJ whole genome shotgun (WGS) entry which is preliminary data.</text>
</comment>
<dbReference type="Proteomes" id="UP001241571">
    <property type="component" value="Unassembled WGS sequence"/>
</dbReference>
<dbReference type="RefSeq" id="WP_103301166.1">
    <property type="nucleotide sequence ID" value="NZ_CAJSZC010000008.1"/>
</dbReference>
<evidence type="ECO:0000313" key="4">
    <source>
        <dbReference type="Proteomes" id="UP001241571"/>
    </source>
</evidence>
<evidence type="ECO:0008006" key="5">
    <source>
        <dbReference type="Google" id="ProtNLM"/>
    </source>
</evidence>
<name>A0ABD4HN15_ENTGA</name>
<evidence type="ECO:0000313" key="3">
    <source>
        <dbReference type="Proteomes" id="UP000571857"/>
    </source>
</evidence>
<evidence type="ECO:0000313" key="2">
    <source>
        <dbReference type="EMBL" id="MDL4937108.1"/>
    </source>
</evidence>
<dbReference type="Proteomes" id="UP000571857">
    <property type="component" value="Unassembled WGS sequence"/>
</dbReference>
<dbReference type="EMBL" id="JASUBT010000013">
    <property type="protein sequence ID" value="MDL4937108.1"/>
    <property type="molecule type" value="Genomic_DNA"/>
</dbReference>
<sequence>MEEQIINEAQLHNFIIRLINDYQQGEITEYKQGAVSALLQVSEQLQQMTGETEGSGETEIPDMIHVEVEQLSERE</sequence>
<protein>
    <recommendedName>
        <fullName evidence="5">Phage protein</fullName>
    </recommendedName>
</protein>
<dbReference type="AlphaFoldDB" id="A0ABD4HN15"/>
<proteinExistence type="predicted"/>
<organism evidence="1 3">
    <name type="scientific">Enterococcus gallinarum</name>
    <dbReference type="NCBI Taxonomy" id="1353"/>
    <lineage>
        <taxon>Bacteria</taxon>
        <taxon>Bacillati</taxon>
        <taxon>Bacillota</taxon>
        <taxon>Bacilli</taxon>
        <taxon>Lactobacillales</taxon>
        <taxon>Enterococcaceae</taxon>
        <taxon>Enterococcus</taxon>
    </lineage>
</organism>
<gene>
    <name evidence="1" type="ORF">HWH42_09445</name>
    <name evidence="2" type="ORF">QRX88_15495</name>
</gene>
<reference evidence="2 4" key="2">
    <citation type="submission" date="2023-06" db="EMBL/GenBank/DDBJ databases">
        <title>Acute promotion of culturable opportunistic pathogens and persistent increase of antibiotic resistance following antibiotic exposure in mouse gut microbiota.</title>
        <authorList>
            <person name="Li L."/>
            <person name="Wang B."/>
            <person name="Sun Y."/>
            <person name="Wang M."/>
            <person name="Xu H."/>
        </authorList>
    </citation>
    <scope>NUCLEOTIDE SEQUENCE [LARGE SCALE GENOMIC DNA]</scope>
    <source>
        <strain evidence="2 4">CRI2_2</strain>
    </source>
</reference>
<accession>A0ABD4HN15</accession>
<evidence type="ECO:0000313" key="1">
    <source>
        <dbReference type="EMBL" id="MBA0972802.1"/>
    </source>
</evidence>
<reference evidence="1 3" key="1">
    <citation type="submission" date="2020-06" db="EMBL/GenBank/DDBJ databases">
        <title>Crossreactivity between MHC class I-restricted antigens from cancer cells and an enterococcal bacteriophage.</title>
        <authorList>
            <person name="Fluckiger A."/>
            <person name="Daillere R."/>
            <person name="Sassi M."/>
            <person name="Cattoir V."/>
            <person name="Kroemer G."/>
            <person name="Zitvogel L."/>
        </authorList>
    </citation>
    <scope>NUCLEOTIDE SEQUENCE [LARGE SCALE GENOMIC DNA]</scope>
    <source>
        <strain evidence="1 3">EG4</strain>
    </source>
</reference>